<dbReference type="PANTHER" id="PTHR36766:SF40">
    <property type="entry name" value="DISEASE RESISTANCE PROTEIN RGA3"/>
    <property type="match status" value="1"/>
</dbReference>
<dbReference type="GO" id="GO:0043531">
    <property type="term" value="F:ADP binding"/>
    <property type="evidence" value="ECO:0007669"/>
    <property type="project" value="InterPro"/>
</dbReference>
<proteinExistence type="predicted"/>
<dbReference type="GO" id="GO:0006952">
    <property type="term" value="P:defense response"/>
    <property type="evidence" value="ECO:0007669"/>
    <property type="project" value="UniProtKB-KW"/>
</dbReference>
<gene>
    <name evidence="3" type="ORF">LIER_10114</name>
</gene>
<comment type="caution">
    <text evidence="3">The sequence shown here is derived from an EMBL/GenBank/DDBJ whole genome shotgun (WGS) entry which is preliminary data.</text>
</comment>
<protein>
    <submittedName>
        <fullName evidence="3">Antimicrobial response protein</fullName>
    </submittedName>
</protein>
<dbReference type="PANTHER" id="PTHR36766">
    <property type="entry name" value="PLANT BROAD-SPECTRUM MILDEW RESISTANCE PROTEIN RPW8"/>
    <property type="match status" value="1"/>
</dbReference>
<evidence type="ECO:0000313" key="4">
    <source>
        <dbReference type="Proteomes" id="UP001454036"/>
    </source>
</evidence>
<reference evidence="3 4" key="1">
    <citation type="submission" date="2024-01" db="EMBL/GenBank/DDBJ databases">
        <title>The complete chloroplast genome sequence of Lithospermum erythrorhizon: insights into the phylogenetic relationship among Boraginaceae species and the maternal lineages of purple gromwells.</title>
        <authorList>
            <person name="Okada T."/>
            <person name="Watanabe K."/>
        </authorList>
    </citation>
    <scope>NUCLEOTIDE SEQUENCE [LARGE SCALE GENOMIC DNA]</scope>
</reference>
<keyword evidence="1" id="KW-0611">Plant defense</keyword>
<dbReference type="AlphaFoldDB" id="A0AAV3PME2"/>
<dbReference type="SUPFAM" id="SSF52540">
    <property type="entry name" value="P-loop containing nucleoside triphosphate hydrolases"/>
    <property type="match status" value="1"/>
</dbReference>
<dbReference type="Proteomes" id="UP001454036">
    <property type="component" value="Unassembled WGS sequence"/>
</dbReference>
<dbReference type="Gene3D" id="3.40.50.300">
    <property type="entry name" value="P-loop containing nucleotide triphosphate hydrolases"/>
    <property type="match status" value="1"/>
</dbReference>
<keyword evidence="4" id="KW-1185">Reference proteome</keyword>
<dbReference type="InterPro" id="IPR002182">
    <property type="entry name" value="NB-ARC"/>
</dbReference>
<dbReference type="InterPro" id="IPR027417">
    <property type="entry name" value="P-loop_NTPase"/>
</dbReference>
<dbReference type="PRINTS" id="PR00364">
    <property type="entry name" value="DISEASERSIST"/>
</dbReference>
<sequence length="236" mass="26699">MKQFDFISKTLGNVVPTDQGMKSIEVERRMTTSFVNKLKIYGRDAEKDDLLRKLLSENGEEHNEIEVISIIGIGGLGKTTLAKLVYNDKEVEDEFQNRICVCVSDTFEEIKVAQRILECIGVYHNKVDNLQTLHESIATSLNKQQFLLVLDGVWDEKLGKWDRLRTCLESTGASKCRILVTTRSEKEIGMEIAKKCNGLPLAAMTLGGLLLSKDTIEEWKLVLSSELWEMEEIGVE</sequence>
<name>A0AAV3PME2_LITER</name>
<dbReference type="EMBL" id="BAABME010001776">
    <property type="protein sequence ID" value="GAA0151383.1"/>
    <property type="molecule type" value="Genomic_DNA"/>
</dbReference>
<feature type="domain" description="NB-ARC" evidence="2">
    <location>
        <begin position="49"/>
        <end position="186"/>
    </location>
</feature>
<evidence type="ECO:0000313" key="3">
    <source>
        <dbReference type="EMBL" id="GAA0151383.1"/>
    </source>
</evidence>
<accession>A0AAV3PME2</accession>
<evidence type="ECO:0000256" key="1">
    <source>
        <dbReference type="ARBA" id="ARBA00022821"/>
    </source>
</evidence>
<organism evidence="3 4">
    <name type="scientific">Lithospermum erythrorhizon</name>
    <name type="common">Purple gromwell</name>
    <name type="synonym">Lithospermum officinale var. erythrorhizon</name>
    <dbReference type="NCBI Taxonomy" id="34254"/>
    <lineage>
        <taxon>Eukaryota</taxon>
        <taxon>Viridiplantae</taxon>
        <taxon>Streptophyta</taxon>
        <taxon>Embryophyta</taxon>
        <taxon>Tracheophyta</taxon>
        <taxon>Spermatophyta</taxon>
        <taxon>Magnoliopsida</taxon>
        <taxon>eudicotyledons</taxon>
        <taxon>Gunneridae</taxon>
        <taxon>Pentapetalae</taxon>
        <taxon>asterids</taxon>
        <taxon>lamiids</taxon>
        <taxon>Boraginales</taxon>
        <taxon>Boraginaceae</taxon>
        <taxon>Boraginoideae</taxon>
        <taxon>Lithospermeae</taxon>
        <taxon>Lithospermum</taxon>
    </lineage>
</organism>
<evidence type="ECO:0000259" key="2">
    <source>
        <dbReference type="Pfam" id="PF00931"/>
    </source>
</evidence>
<dbReference type="Pfam" id="PF00931">
    <property type="entry name" value="NB-ARC"/>
    <property type="match status" value="1"/>
</dbReference>